<dbReference type="FunFam" id="2.40.50.40:FF:000002">
    <property type="entry name" value="C-C motif chemokine"/>
    <property type="match status" value="1"/>
</dbReference>
<dbReference type="RefSeq" id="XP_020818985.1">
    <property type="nucleotide sequence ID" value="XM_020963326.1"/>
</dbReference>
<feature type="signal peptide" evidence="9">
    <location>
        <begin position="1"/>
        <end position="23"/>
    </location>
</feature>
<evidence type="ECO:0000256" key="4">
    <source>
        <dbReference type="ARBA" id="ARBA00022525"/>
    </source>
</evidence>
<dbReference type="OMA" id="SKCPQTA"/>
<evidence type="ECO:0000256" key="5">
    <source>
        <dbReference type="ARBA" id="ARBA00022729"/>
    </source>
</evidence>
<evidence type="ECO:0000256" key="1">
    <source>
        <dbReference type="ARBA" id="ARBA00004613"/>
    </source>
</evidence>
<dbReference type="PROSITE" id="PS00472">
    <property type="entry name" value="SMALL_CYTOKINES_CC"/>
    <property type="match status" value="1"/>
</dbReference>
<gene>
    <name evidence="12" type="primary">LOC110192261</name>
</gene>
<keyword evidence="3 9" id="KW-0202">Cytokine</keyword>
<dbReference type="GeneID" id="110192261"/>
<dbReference type="SMART" id="SM00199">
    <property type="entry name" value="SCY"/>
    <property type="match status" value="1"/>
</dbReference>
<feature type="chain" id="PRO_5028506665" description="C-C motif chemokine" evidence="9">
    <location>
        <begin position="24"/>
        <end position="110"/>
    </location>
</feature>
<dbReference type="FunCoup" id="A0A6P5IAJ8">
    <property type="interactions" value="970"/>
</dbReference>
<dbReference type="GO" id="GO:0048020">
    <property type="term" value="F:CCR chemokine receptor binding"/>
    <property type="evidence" value="ECO:0007669"/>
    <property type="project" value="TreeGrafter"/>
</dbReference>
<keyword evidence="4 9" id="KW-0964">Secreted</keyword>
<dbReference type="PANTHER" id="PTHR12015:SF183">
    <property type="entry name" value="C-C MOTIF CHEMOKINE 3"/>
    <property type="match status" value="1"/>
</dbReference>
<dbReference type="InterPro" id="IPR036048">
    <property type="entry name" value="Interleukin_8-like_sf"/>
</dbReference>
<dbReference type="GO" id="GO:0008009">
    <property type="term" value="F:chemokine activity"/>
    <property type="evidence" value="ECO:0007669"/>
    <property type="project" value="InterPro"/>
</dbReference>
<dbReference type="Gene3D" id="2.40.50.40">
    <property type="match status" value="1"/>
</dbReference>
<evidence type="ECO:0000313" key="11">
    <source>
        <dbReference type="Proteomes" id="UP000515140"/>
    </source>
</evidence>
<dbReference type="GO" id="GO:0061844">
    <property type="term" value="P:antimicrobial humoral immune response mediated by antimicrobial peptide"/>
    <property type="evidence" value="ECO:0007669"/>
    <property type="project" value="TreeGrafter"/>
</dbReference>
<dbReference type="GO" id="GO:0030335">
    <property type="term" value="P:positive regulation of cell migration"/>
    <property type="evidence" value="ECO:0007669"/>
    <property type="project" value="TreeGrafter"/>
</dbReference>
<evidence type="ECO:0000256" key="8">
    <source>
        <dbReference type="ARBA" id="ARBA00046726"/>
    </source>
</evidence>
<comment type="subcellular location">
    <subcellularLocation>
        <location evidence="1 9">Secreted</location>
    </subcellularLocation>
</comment>
<feature type="domain" description="Chemokine interleukin-8-like" evidence="10">
    <location>
        <begin position="31"/>
        <end position="89"/>
    </location>
</feature>
<keyword evidence="6" id="KW-1015">Disulfide bond</keyword>
<dbReference type="SUPFAM" id="SSF54117">
    <property type="entry name" value="Interleukin 8-like chemokines"/>
    <property type="match status" value="1"/>
</dbReference>
<dbReference type="InterPro" id="IPR000827">
    <property type="entry name" value="Chemokine_CC_CS"/>
</dbReference>
<reference evidence="12" key="1">
    <citation type="submission" date="2025-08" db="UniProtKB">
        <authorList>
            <consortium name="RefSeq"/>
        </authorList>
    </citation>
    <scope>IDENTIFICATION</scope>
    <source>
        <tissue evidence="12">Spleen</tissue>
    </source>
</reference>
<dbReference type="GO" id="GO:0006954">
    <property type="term" value="P:inflammatory response"/>
    <property type="evidence" value="ECO:0007669"/>
    <property type="project" value="TreeGrafter"/>
</dbReference>
<organism evidence="11 12">
    <name type="scientific">Phascolarctos cinereus</name>
    <name type="common">Koala</name>
    <dbReference type="NCBI Taxonomy" id="38626"/>
    <lineage>
        <taxon>Eukaryota</taxon>
        <taxon>Metazoa</taxon>
        <taxon>Chordata</taxon>
        <taxon>Craniata</taxon>
        <taxon>Vertebrata</taxon>
        <taxon>Euteleostomi</taxon>
        <taxon>Mammalia</taxon>
        <taxon>Metatheria</taxon>
        <taxon>Diprotodontia</taxon>
        <taxon>Phascolarctidae</taxon>
        <taxon>Phascolarctos</taxon>
    </lineage>
</organism>
<comment type="similarity">
    <text evidence="2 9">Belongs to the intercrine beta (chemokine CC) family.</text>
</comment>
<dbReference type="Pfam" id="PF00048">
    <property type="entry name" value="IL8"/>
    <property type="match status" value="1"/>
</dbReference>
<evidence type="ECO:0000256" key="3">
    <source>
        <dbReference type="ARBA" id="ARBA00022514"/>
    </source>
</evidence>
<evidence type="ECO:0000256" key="7">
    <source>
        <dbReference type="ARBA" id="ARBA00044740"/>
    </source>
</evidence>
<comment type="subunit">
    <text evidence="8">Self-associates. Also heterodimer of MIP-1-alpha(4-69) and MIP-1-beta(3-69). Interacts with CCR1.</text>
</comment>
<dbReference type="GO" id="GO:0005615">
    <property type="term" value="C:extracellular space"/>
    <property type="evidence" value="ECO:0007669"/>
    <property type="project" value="UniProtKB-KW"/>
</dbReference>
<evidence type="ECO:0000256" key="2">
    <source>
        <dbReference type="ARBA" id="ARBA00010868"/>
    </source>
</evidence>
<keyword evidence="11" id="KW-1185">Reference proteome</keyword>
<protein>
    <recommendedName>
        <fullName evidence="9">C-C motif chemokine</fullName>
    </recommendedName>
</protein>
<evidence type="ECO:0000256" key="6">
    <source>
        <dbReference type="ARBA" id="ARBA00023157"/>
    </source>
</evidence>
<dbReference type="InterPro" id="IPR039809">
    <property type="entry name" value="Chemokine_b/g/d"/>
</dbReference>
<name>A0A6P5IAJ8_PHACI</name>
<keyword evidence="9" id="KW-0145">Chemotaxis</keyword>
<dbReference type="KEGG" id="pcw:110192261"/>
<dbReference type="GO" id="GO:0070098">
    <property type="term" value="P:chemokine-mediated signaling pathway"/>
    <property type="evidence" value="ECO:0007669"/>
    <property type="project" value="TreeGrafter"/>
</dbReference>
<dbReference type="PANTHER" id="PTHR12015">
    <property type="entry name" value="SMALL INDUCIBLE CYTOKINE A"/>
    <property type="match status" value="1"/>
</dbReference>
<dbReference type="InterPro" id="IPR001811">
    <property type="entry name" value="Chemokine_IL8-like_dom"/>
</dbReference>
<dbReference type="Proteomes" id="UP000515140">
    <property type="component" value="Unplaced"/>
</dbReference>
<evidence type="ECO:0000313" key="12">
    <source>
        <dbReference type="RefSeq" id="XP_020818985.1"/>
    </source>
</evidence>
<sequence>MKVSGAVLSLLVIAAALCCRVRASPFGPGIPTICCFHFTSRNIPLKFVVTYKTTSSQCGKKGVVFITKRGLDICANPKEEWVQRIMKQLDSQKAKTQSPGRLLTLTPSTA</sequence>
<proteinExistence type="inferred from homology"/>
<accession>A0A6P5IAJ8</accession>
<comment type="function">
    <text evidence="7">Monokine with inflammatory and chemokinetic properties. Binds to CCR1, CCR4 and CCR5. One of the major HIV-suppressive factors produced by CD8+ T-cells. Recombinant MIP-1-alpha induces a dose-dependent inhibition of different strains of HIV-1, HIV-2, and simian immunodeficiency virus (SIV).</text>
</comment>
<evidence type="ECO:0000256" key="9">
    <source>
        <dbReference type="RuleBase" id="RU361150"/>
    </source>
</evidence>
<dbReference type="AlphaFoldDB" id="A0A6P5IAJ8"/>
<keyword evidence="5 9" id="KW-0732">Signal</keyword>
<dbReference type="InParanoid" id="A0A6P5IAJ8"/>
<evidence type="ECO:0000259" key="10">
    <source>
        <dbReference type="SMART" id="SM00199"/>
    </source>
</evidence>
<dbReference type="CDD" id="cd00272">
    <property type="entry name" value="Chemokine_CC"/>
    <property type="match status" value="1"/>
</dbReference>